<accession>A0A0Q0TSP5</accession>
<protein>
    <submittedName>
        <fullName evidence="4">DUF378 domain-containing protein</fullName>
    </submittedName>
    <submittedName>
        <fullName evidence="2">Putative membrane protein YuzA</fullName>
    </submittedName>
</protein>
<dbReference type="OMA" id="CISILFK"/>
<evidence type="ECO:0000313" key="5">
    <source>
        <dbReference type="EMBL" id="WEA57408.1"/>
    </source>
</evidence>
<feature type="transmembrane region" description="Helical" evidence="1">
    <location>
        <begin position="7"/>
        <end position="27"/>
    </location>
</feature>
<evidence type="ECO:0000313" key="4">
    <source>
        <dbReference type="EMBL" id="MBF7126548.1"/>
    </source>
</evidence>
<evidence type="ECO:0000313" key="8">
    <source>
        <dbReference type="Proteomes" id="UP000743107"/>
    </source>
</evidence>
<dbReference type="EMBL" id="CP021474">
    <property type="protein sequence ID" value="ARW19833.1"/>
    <property type="molecule type" value="Genomic_DNA"/>
</dbReference>
<proteinExistence type="predicted"/>
<dbReference type="Pfam" id="PF04070">
    <property type="entry name" value="DUF378"/>
    <property type="match status" value="1"/>
</dbReference>
<reference evidence="5 9" key="6">
    <citation type="submission" date="2023-02" db="EMBL/GenBank/DDBJ databases">
        <title>Comparative genomics and fermentation flavor characterization of five lactic acid bacteria reveal flavor biosynthesis metabolic pathways in fermented muskmelon puree.</title>
        <authorList>
            <person name="Yuan L."/>
            <person name="Li M."/>
            <person name="Xu X."/>
            <person name="Lao F."/>
            <person name="Wu J."/>
        </authorList>
    </citation>
    <scope>NUCLEOTIDE SEQUENCE [LARGE SCALE GENOMIC DNA]</scope>
    <source>
        <strain evidence="5 9">Ca-4</strain>
    </source>
</reference>
<keyword evidence="1" id="KW-1133">Transmembrane helix</keyword>
<reference evidence="3" key="2">
    <citation type="submission" date="2019-10" db="EMBL/GenBank/DDBJ databases">
        <authorList>
            <person name="Irmler S."/>
            <person name="Berthoud H."/>
            <person name="Roetschi A."/>
            <person name="Arias E."/>
            <person name="Shani N."/>
            <person name="Wuethrich D."/>
            <person name="Bruggmann R."/>
        </authorList>
    </citation>
    <scope>NUCLEOTIDE SEQUENCE</scope>
    <source>
        <strain evidence="3">FAM13073</strain>
    </source>
</reference>
<dbReference type="Proteomes" id="UP000196118">
    <property type="component" value="Chromosome"/>
</dbReference>
<dbReference type="EMBL" id="WENB01000001">
    <property type="protein sequence ID" value="KAF0414996.1"/>
    <property type="molecule type" value="Genomic_DNA"/>
</dbReference>
<reference evidence="4" key="5">
    <citation type="submission" date="2020-11" db="EMBL/GenBank/DDBJ databases">
        <title>Antibiotic susceptibility profiles of Pediococcus pentosaceus from various origins and their implications for the safety assessment of strains with food-technology applications.</title>
        <authorList>
            <person name="Shani N."/>
            <person name="Oberhaensli S."/>
            <person name="Arias E."/>
        </authorList>
    </citation>
    <scope>NUCLEOTIDE SEQUENCE</scope>
    <source>
        <strain evidence="4">FAM 19164</strain>
    </source>
</reference>
<dbReference type="InterPro" id="IPR007211">
    <property type="entry name" value="DUF378"/>
</dbReference>
<evidence type="ECO:0000313" key="3">
    <source>
        <dbReference type="EMBL" id="KAF0414996.1"/>
    </source>
</evidence>
<dbReference type="Proteomes" id="UP001214131">
    <property type="component" value="Chromosome"/>
</dbReference>
<dbReference type="RefSeq" id="WP_002833626.1">
    <property type="nucleotide sequence ID" value="NZ_BEWQ01000003.1"/>
</dbReference>
<reference evidence="2 6" key="1">
    <citation type="submission" date="2017-05" db="EMBL/GenBank/DDBJ databases">
        <title>Genome sequence of Pediococcus pentosaceus strain SRCM100892.</title>
        <authorList>
            <person name="Cho S.H."/>
        </authorList>
    </citation>
    <scope>NUCLEOTIDE SEQUENCE [LARGE SCALE GENOMIC DNA]</scope>
    <source>
        <strain evidence="2 6">SRCM100892</strain>
    </source>
</reference>
<dbReference type="AlphaFoldDB" id="A0A0Q0TSP5"/>
<accession>A0A8G0ZJ92</accession>
<evidence type="ECO:0000313" key="6">
    <source>
        <dbReference type="Proteomes" id="UP000196118"/>
    </source>
</evidence>
<evidence type="ECO:0000313" key="9">
    <source>
        <dbReference type="Proteomes" id="UP001214131"/>
    </source>
</evidence>
<sequence length="75" mass="8204">MKTLDVIALVLLIVGGLNWLLVGIFQFDLVATLFGGQAAIISRIVYVLVGISAIYCLKFFGLISAQPEKKNDNNY</sequence>
<evidence type="ECO:0000313" key="2">
    <source>
        <dbReference type="EMBL" id="ARW19833.1"/>
    </source>
</evidence>
<dbReference type="PANTHER" id="PTHR37304">
    <property type="entry name" value="MEMBRANE PROTEIN-RELATED"/>
    <property type="match status" value="1"/>
</dbReference>
<dbReference type="GeneID" id="33061626"/>
<keyword evidence="1" id="KW-0472">Membrane</keyword>
<dbReference type="PANTHER" id="PTHR37304:SF1">
    <property type="entry name" value="MEMBRANE PROTEIN"/>
    <property type="match status" value="1"/>
</dbReference>
<feature type="transmembrane region" description="Helical" evidence="1">
    <location>
        <begin position="39"/>
        <end position="60"/>
    </location>
</feature>
<reference evidence="7" key="4">
    <citation type="submission" date="2020-03" db="EMBL/GenBank/DDBJ databases">
        <title>SpeciesPrimer: A bioinformatics pipeline dedicated to the design of qPCR primers for the quantification of bacterial species.</title>
        <authorList>
            <person name="Dreier M."/>
            <person name="Berthoud H."/>
            <person name="Shani N."/>
            <person name="Wechsler D."/>
            <person name="Junier P."/>
        </authorList>
    </citation>
    <scope>NUCLEOTIDE SEQUENCE [LARGE SCALE GENOMIC DNA]</scope>
    <source>
        <strain evidence="7">FAM13073</strain>
    </source>
</reference>
<organism evidence="4 8">
    <name type="scientific">Pediococcus pentosaceus</name>
    <dbReference type="NCBI Taxonomy" id="1255"/>
    <lineage>
        <taxon>Bacteria</taxon>
        <taxon>Bacillati</taxon>
        <taxon>Bacillota</taxon>
        <taxon>Bacilli</taxon>
        <taxon>Lactobacillales</taxon>
        <taxon>Lactobacillaceae</taxon>
        <taxon>Pediococcus</taxon>
    </lineage>
</organism>
<name>A0A0Q0TSP5_PEDPE</name>
<evidence type="ECO:0000313" key="7">
    <source>
        <dbReference type="Proteomes" id="UP000472573"/>
    </source>
</evidence>
<dbReference type="EMBL" id="CP118739">
    <property type="protein sequence ID" value="WEA57408.1"/>
    <property type="molecule type" value="Genomic_DNA"/>
</dbReference>
<dbReference type="Proteomes" id="UP000472573">
    <property type="component" value="Unassembled WGS sequence"/>
</dbReference>
<evidence type="ECO:0000256" key="1">
    <source>
        <dbReference type="SAM" id="Phobius"/>
    </source>
</evidence>
<keyword evidence="1" id="KW-0812">Transmembrane</keyword>
<dbReference type="EMBL" id="JADOFV010000001">
    <property type="protein sequence ID" value="MBF7126548.1"/>
    <property type="molecule type" value="Genomic_DNA"/>
</dbReference>
<keyword evidence="7" id="KW-1185">Reference proteome</keyword>
<gene>
    <name evidence="3" type="ORF">GBO79_01350</name>
    <name evidence="4" type="ORF">ITQ97_01685</name>
    <name evidence="5" type="ORF">PWB86_00555</name>
    <name evidence="2" type="ORF">S100892_01260</name>
</gene>
<dbReference type="Proteomes" id="UP000743107">
    <property type="component" value="Unassembled WGS sequence"/>
</dbReference>
<reference evidence="3" key="3">
    <citation type="submission" date="2019-12" db="EMBL/GenBank/DDBJ databases">
        <title>SpeciesPrimer: A bioinformatics pipeline dedicated to the design of qPCR primers for the quantification of bacterial species.</title>
        <authorList>
            <person name="Dreier M."/>
            <person name="Berthoud H."/>
            <person name="Shani N."/>
            <person name="Wechsler D."/>
            <person name="Junier P."/>
        </authorList>
    </citation>
    <scope>NUCLEOTIDE SEQUENCE</scope>
    <source>
        <strain evidence="3">FAM13073</strain>
    </source>
</reference>